<dbReference type="InterPro" id="IPR035965">
    <property type="entry name" value="PAS-like_dom_sf"/>
</dbReference>
<comment type="subunit">
    <text evidence="15">At low DSF concentrations, interacts with RpfF.</text>
</comment>
<dbReference type="PROSITE" id="PS50113">
    <property type="entry name" value="PAC"/>
    <property type="match status" value="1"/>
</dbReference>
<dbReference type="InterPro" id="IPR013655">
    <property type="entry name" value="PAS_fold_3"/>
</dbReference>
<evidence type="ECO:0000256" key="19">
    <source>
        <dbReference type="PROSITE-ProRule" id="PRU00169"/>
    </source>
</evidence>
<evidence type="ECO:0000259" key="23">
    <source>
        <dbReference type="PROSITE" id="PS50113"/>
    </source>
</evidence>
<dbReference type="SMART" id="SM00388">
    <property type="entry name" value="HisKA"/>
    <property type="match status" value="1"/>
</dbReference>
<evidence type="ECO:0000256" key="10">
    <source>
        <dbReference type="ARBA" id="ARBA00022777"/>
    </source>
</evidence>
<accession>A0A6J4KJL8</accession>
<dbReference type="SMART" id="SM00086">
    <property type="entry name" value="PAC"/>
    <property type="match status" value="2"/>
</dbReference>
<keyword evidence="8" id="KW-0812">Transmembrane</keyword>
<dbReference type="InterPro" id="IPR004358">
    <property type="entry name" value="Sig_transdc_His_kin-like_C"/>
</dbReference>
<reference evidence="25" key="1">
    <citation type="submission" date="2020-02" db="EMBL/GenBank/DDBJ databases">
        <authorList>
            <person name="Meier V. D."/>
        </authorList>
    </citation>
    <scope>NUCLEOTIDE SEQUENCE</scope>
    <source>
        <strain evidence="25">AVDCRST_MAG92</strain>
    </source>
</reference>
<evidence type="ECO:0000256" key="17">
    <source>
        <dbReference type="ARBA" id="ARBA00074306"/>
    </source>
</evidence>
<evidence type="ECO:0000256" key="3">
    <source>
        <dbReference type="ARBA" id="ARBA00006402"/>
    </source>
</evidence>
<dbReference type="PROSITE" id="PS50894">
    <property type="entry name" value="HPT"/>
    <property type="match status" value="1"/>
</dbReference>
<dbReference type="PROSITE" id="PS50112">
    <property type="entry name" value="PAS"/>
    <property type="match status" value="1"/>
</dbReference>
<evidence type="ECO:0000259" key="24">
    <source>
        <dbReference type="PROSITE" id="PS50894"/>
    </source>
</evidence>
<evidence type="ECO:0000256" key="7">
    <source>
        <dbReference type="ARBA" id="ARBA00022679"/>
    </source>
</evidence>
<dbReference type="InterPro" id="IPR001610">
    <property type="entry name" value="PAC"/>
</dbReference>
<evidence type="ECO:0000259" key="20">
    <source>
        <dbReference type="PROSITE" id="PS50109"/>
    </source>
</evidence>
<dbReference type="SMART" id="SM00073">
    <property type="entry name" value="HPT"/>
    <property type="match status" value="1"/>
</dbReference>
<dbReference type="InterPro" id="IPR003661">
    <property type="entry name" value="HisK_dim/P_dom"/>
</dbReference>
<dbReference type="NCBIfam" id="TIGR00229">
    <property type="entry name" value="sensory_box"/>
    <property type="match status" value="2"/>
</dbReference>
<dbReference type="PRINTS" id="PR00344">
    <property type="entry name" value="BCTRLSENSOR"/>
</dbReference>
<dbReference type="SUPFAM" id="SSF55785">
    <property type="entry name" value="PYP-like sensor domain (PAS domain)"/>
    <property type="match status" value="3"/>
</dbReference>
<dbReference type="FunFam" id="3.30.565.10:FF:000010">
    <property type="entry name" value="Sensor histidine kinase RcsC"/>
    <property type="match status" value="1"/>
</dbReference>
<keyword evidence="5" id="KW-1003">Cell membrane</keyword>
<dbReference type="Pfam" id="PF13185">
    <property type="entry name" value="GAF_2"/>
    <property type="match status" value="1"/>
</dbReference>
<organism evidence="25">
    <name type="scientific">uncultured Coleofasciculus sp</name>
    <dbReference type="NCBI Taxonomy" id="1267456"/>
    <lineage>
        <taxon>Bacteria</taxon>
        <taxon>Bacillati</taxon>
        <taxon>Cyanobacteriota</taxon>
        <taxon>Cyanophyceae</taxon>
        <taxon>Coleofasciculales</taxon>
        <taxon>Coleofasciculaceae</taxon>
        <taxon>Coleofasciculus</taxon>
        <taxon>environmental samples</taxon>
    </lineage>
</organism>
<dbReference type="Gene3D" id="1.10.287.130">
    <property type="match status" value="1"/>
</dbReference>
<feature type="domain" description="Response regulatory" evidence="21">
    <location>
        <begin position="976"/>
        <end position="1097"/>
    </location>
</feature>
<evidence type="ECO:0000256" key="8">
    <source>
        <dbReference type="ARBA" id="ARBA00022692"/>
    </source>
</evidence>
<evidence type="ECO:0000256" key="4">
    <source>
        <dbReference type="ARBA" id="ARBA00012438"/>
    </source>
</evidence>
<comment type="caution">
    <text evidence="19">Lacks conserved residue(s) required for the propagation of feature annotation.</text>
</comment>
<proteinExistence type="inferred from homology"/>
<dbReference type="SMART" id="SM00065">
    <property type="entry name" value="GAF"/>
    <property type="match status" value="1"/>
</dbReference>
<dbReference type="FunFam" id="1.10.287.130:FF:000002">
    <property type="entry name" value="Two-component osmosensing histidine kinase"/>
    <property type="match status" value="1"/>
</dbReference>
<evidence type="ECO:0000259" key="21">
    <source>
        <dbReference type="PROSITE" id="PS50110"/>
    </source>
</evidence>
<evidence type="ECO:0000256" key="11">
    <source>
        <dbReference type="ARBA" id="ARBA00022840"/>
    </source>
</evidence>
<evidence type="ECO:0000256" key="2">
    <source>
        <dbReference type="ARBA" id="ARBA00004651"/>
    </source>
</evidence>
<feature type="domain" description="PAC" evidence="23">
    <location>
        <begin position="213"/>
        <end position="265"/>
    </location>
</feature>
<dbReference type="Pfam" id="PF08448">
    <property type="entry name" value="PAS_4"/>
    <property type="match status" value="2"/>
</dbReference>
<evidence type="ECO:0000256" key="16">
    <source>
        <dbReference type="ARBA" id="ARBA00068150"/>
    </source>
</evidence>
<dbReference type="Pfam" id="PF01627">
    <property type="entry name" value="Hpt"/>
    <property type="match status" value="1"/>
</dbReference>
<evidence type="ECO:0000256" key="12">
    <source>
        <dbReference type="ARBA" id="ARBA00022989"/>
    </source>
</evidence>
<dbReference type="PROSITE" id="PS50109">
    <property type="entry name" value="HIS_KIN"/>
    <property type="match status" value="1"/>
</dbReference>
<dbReference type="InterPro" id="IPR003018">
    <property type="entry name" value="GAF"/>
</dbReference>
<keyword evidence="9" id="KW-0547">Nucleotide-binding</keyword>
<dbReference type="GO" id="GO:0005886">
    <property type="term" value="C:plasma membrane"/>
    <property type="evidence" value="ECO:0007669"/>
    <property type="project" value="UniProtKB-SubCell"/>
</dbReference>
<protein>
    <recommendedName>
        <fullName evidence="17">Circadian input-output histidine kinase CikA</fullName>
        <ecNumber evidence="4">2.7.13.3</ecNumber>
    </recommendedName>
    <alternativeName>
        <fullName evidence="16">Sensory/regulatory protein RpfC</fullName>
    </alternativeName>
</protein>
<evidence type="ECO:0000256" key="1">
    <source>
        <dbReference type="ARBA" id="ARBA00000085"/>
    </source>
</evidence>
<gene>
    <name evidence="25" type="ORF">AVDCRST_MAG92-5556</name>
</gene>
<dbReference type="InterPro" id="IPR003594">
    <property type="entry name" value="HATPase_dom"/>
</dbReference>
<feature type="modified residue" description="4-aspartylphosphate" evidence="19">
    <location>
        <position position="59"/>
    </location>
</feature>
<feature type="modified residue" description="4-aspartylphosphate" evidence="19">
    <location>
        <position position="1239"/>
    </location>
</feature>
<evidence type="ECO:0000256" key="14">
    <source>
        <dbReference type="ARBA" id="ARBA00023136"/>
    </source>
</evidence>
<dbReference type="InterPro" id="IPR029016">
    <property type="entry name" value="GAF-like_dom_sf"/>
</dbReference>
<evidence type="ECO:0000256" key="6">
    <source>
        <dbReference type="ARBA" id="ARBA00022553"/>
    </source>
</evidence>
<evidence type="ECO:0000256" key="15">
    <source>
        <dbReference type="ARBA" id="ARBA00064003"/>
    </source>
</evidence>
<comment type="subcellular location">
    <subcellularLocation>
        <location evidence="2">Cell membrane</location>
        <topology evidence="2">Multi-pass membrane protein</topology>
    </subcellularLocation>
</comment>
<dbReference type="EC" id="2.7.13.3" evidence="4"/>
<sequence length="1467" mass="162434">MDAQLLNILLVEDNIKEAKLLQEFLSETQKTRFELTHVQRLDETLELLQKKSFDIILLDLVLPDSQGLETLATVRRTSTLTPIVVLTSLDDENLAVQSIRSGAQDYLIKGQVDSRLLSHALRYAIERSQMSQKLRESEERYALAISGGQVGVWQVNFLTGDVYLSPTMKTLLGYEPEEIETLPEDWLNAVHPADQALVLSTAIAHLEGLTSHLEIEHRVLHKDGSTLWLLSRGTAFRDTRGKAYRIAGSSTDITGRKLAEEALHQSEERMGALLNAIPDTMFRHRVDGTYLDIKARDGDLPVSAQTMLGKNLRDIPIPQVLQQRLLDLIQAAVETGELQTYEHELSKPDGIHTFETRIVKSGTDEAVCIVRDITERKQAESVLVTRSRQTALAADVGLAFTQAGTLSRMLQQCASSIVQHLDAAIACLWLLNPAENTLELQVSAGSCTNLEGLPTRLPIGSLPVGNIAAERQPYLSNNLLEEPQICTREWVVQEGMVALARYPLIVENQLVGAMTIFSRQPISEVTFNALASVADEMALGIERKQVEQALDRERQQLREIIANAPVAMAMFDTELRYLVHSQKWLTDYGLEGQSIIGQTLCQVFSDFPKCWRTVIQRALKGEVLIAPEDKWERFDGSTVCLRWAVQPWSTPEGSVGGVVIVTDRINELVEAREAALEMLRLKSQFLANMSHEIRTPMNGVLGMTELLLKTNLNAEQLDFVQTLSGSAQNLLTLLNDILNFSKLEAGEMRLEMLEFDVNNCLEDVADLLATSAQARGVELAVLIDTNVPRQLRGDASRLQQVLTNLVGNAIKFTPCGEVVIEASVEFETPTYANVRFAVTDTGIGIAPEDQKKLFQSFSQVDASTTRQYGGTGLGLVICKQLVELMGGEIGVKSRGAAFIPGRWSVNALQGKRPIVSPPTAVGEPGRMSTQVCHEILPEALGSLNPGSTFWFTVPLVKLADTVMPPVTPNLDLAGLRLLIVSGNTTIQKVVCTLASFWGMEVESASSCTEAIRVWRSFERKQKCFDVVILELNLLERDSESLIQQFRSQLSGVQTKWLLMNSVNERSLALRFLDLGFSACITKPLKASKLLGCLREVLTPSVETFRPETQLKSSALLPTRVAQRQRVKILVVEDTPINQKVVLNQLKVLGYEATCVANGKDALEKLTRHTDSRARRVNSEENDYYRELGAINSVRSSAERSSSTDETEFRAKVNQVPLTAPQPILLPDAPTSGYDIVLMDCQMPVLDGYEATRLLRAAEGEHHTVVIAMTANAMPGDREKCLAAGMDDYISKPITLEDLEMILERWVQQPTDHVEINPKLNSVEAASTSPISISQPEFCLNNSDRVSSPSNASAEHLDEVPLDLQQLDELSRGDVAFQRELLEVFLEDTCLHLKEIKTALAGGDWVTLARYAHQIKGSSATVAIRKMPEVAAKLERQAKDKQLLQASELVTQLEEILKCVQAFVANAW</sequence>
<dbReference type="CDD" id="cd00082">
    <property type="entry name" value="HisKA"/>
    <property type="match status" value="1"/>
</dbReference>
<feature type="domain" description="Histidine kinase" evidence="20">
    <location>
        <begin position="688"/>
        <end position="894"/>
    </location>
</feature>
<evidence type="ECO:0000256" key="18">
    <source>
        <dbReference type="PROSITE-ProRule" id="PRU00110"/>
    </source>
</evidence>
<dbReference type="InterPro" id="IPR001789">
    <property type="entry name" value="Sig_transdc_resp-reg_receiver"/>
</dbReference>
<keyword evidence="7" id="KW-0808">Transferase</keyword>
<evidence type="ECO:0000259" key="22">
    <source>
        <dbReference type="PROSITE" id="PS50112"/>
    </source>
</evidence>
<dbReference type="SMART" id="SM00448">
    <property type="entry name" value="REC"/>
    <property type="match status" value="3"/>
</dbReference>
<dbReference type="SUPFAM" id="SSF47384">
    <property type="entry name" value="Homodimeric domain of signal transducing histidine kinase"/>
    <property type="match status" value="1"/>
</dbReference>
<dbReference type="Pfam" id="PF08447">
    <property type="entry name" value="PAS_3"/>
    <property type="match status" value="1"/>
</dbReference>
<dbReference type="InterPro" id="IPR011006">
    <property type="entry name" value="CheY-like_superfamily"/>
</dbReference>
<keyword evidence="12" id="KW-1133">Transmembrane helix</keyword>
<keyword evidence="14" id="KW-0472">Membrane</keyword>
<dbReference type="GO" id="GO:0000155">
    <property type="term" value="F:phosphorelay sensor kinase activity"/>
    <property type="evidence" value="ECO:0007669"/>
    <property type="project" value="InterPro"/>
</dbReference>
<dbReference type="Pfam" id="PF02518">
    <property type="entry name" value="HATPase_c"/>
    <property type="match status" value="1"/>
</dbReference>
<dbReference type="CDD" id="cd17546">
    <property type="entry name" value="REC_hyHK_CKI1_RcsC-like"/>
    <property type="match status" value="1"/>
</dbReference>
<keyword evidence="11" id="KW-0067">ATP-binding</keyword>
<feature type="domain" description="HPt" evidence="24">
    <location>
        <begin position="1373"/>
        <end position="1466"/>
    </location>
</feature>
<name>A0A6J4KJL8_9CYAN</name>
<dbReference type="InterPro" id="IPR000014">
    <property type="entry name" value="PAS"/>
</dbReference>
<dbReference type="InterPro" id="IPR013656">
    <property type="entry name" value="PAS_4"/>
</dbReference>
<dbReference type="EMBL" id="CADCTM010000933">
    <property type="protein sequence ID" value="CAA9307416.1"/>
    <property type="molecule type" value="Genomic_DNA"/>
</dbReference>
<dbReference type="InterPro" id="IPR000700">
    <property type="entry name" value="PAS-assoc_C"/>
</dbReference>
<evidence type="ECO:0000256" key="5">
    <source>
        <dbReference type="ARBA" id="ARBA00022475"/>
    </source>
</evidence>
<dbReference type="SUPFAM" id="SSF55874">
    <property type="entry name" value="ATPase domain of HSP90 chaperone/DNA topoisomerase II/histidine kinase"/>
    <property type="match status" value="1"/>
</dbReference>
<dbReference type="CDD" id="cd00130">
    <property type="entry name" value="PAS"/>
    <property type="match status" value="1"/>
</dbReference>
<dbReference type="SMART" id="SM00091">
    <property type="entry name" value="PAS"/>
    <property type="match status" value="3"/>
</dbReference>
<feature type="domain" description="Response regulatory" evidence="21">
    <location>
        <begin position="1127"/>
        <end position="1306"/>
    </location>
</feature>
<dbReference type="Gene3D" id="1.20.120.160">
    <property type="entry name" value="HPT domain"/>
    <property type="match status" value="1"/>
</dbReference>
<dbReference type="InterPro" id="IPR036097">
    <property type="entry name" value="HisK_dim/P_sf"/>
</dbReference>
<dbReference type="Pfam" id="PF00512">
    <property type="entry name" value="HisKA"/>
    <property type="match status" value="1"/>
</dbReference>
<dbReference type="Gene3D" id="3.40.50.2300">
    <property type="match status" value="3"/>
</dbReference>
<dbReference type="CDD" id="cd16922">
    <property type="entry name" value="HATPase_EvgS-ArcB-TorS-like"/>
    <property type="match status" value="1"/>
</dbReference>
<dbReference type="InterPro" id="IPR008207">
    <property type="entry name" value="Sig_transdc_His_kin_Hpt_dom"/>
</dbReference>
<dbReference type="SUPFAM" id="SSF47226">
    <property type="entry name" value="Histidine-containing phosphotransfer domain, HPT domain"/>
    <property type="match status" value="1"/>
</dbReference>
<feature type="modified residue" description="Phosphohistidine" evidence="18">
    <location>
        <position position="1412"/>
    </location>
</feature>
<feature type="domain" description="Response regulatory" evidence="21">
    <location>
        <begin position="7"/>
        <end position="124"/>
    </location>
</feature>
<dbReference type="PROSITE" id="PS50110">
    <property type="entry name" value="RESPONSE_REGULATORY"/>
    <property type="match status" value="3"/>
</dbReference>
<dbReference type="Gene3D" id="3.30.450.20">
    <property type="entry name" value="PAS domain"/>
    <property type="match status" value="3"/>
</dbReference>
<feature type="domain" description="PAS" evidence="22">
    <location>
        <begin position="137"/>
        <end position="209"/>
    </location>
</feature>
<dbReference type="GO" id="GO:0005524">
    <property type="term" value="F:ATP binding"/>
    <property type="evidence" value="ECO:0007669"/>
    <property type="project" value="UniProtKB-KW"/>
</dbReference>
<dbReference type="Pfam" id="PF00072">
    <property type="entry name" value="Response_reg"/>
    <property type="match status" value="2"/>
</dbReference>
<comment type="similarity">
    <text evidence="3">In the N-terminal section; belongs to the phytochrome family.</text>
</comment>
<dbReference type="CDD" id="cd00088">
    <property type="entry name" value="HPT"/>
    <property type="match status" value="1"/>
</dbReference>
<comment type="catalytic activity">
    <reaction evidence="1">
        <text>ATP + protein L-histidine = ADP + protein N-phospho-L-histidine.</text>
        <dbReference type="EC" id="2.7.13.3"/>
    </reaction>
</comment>
<dbReference type="InterPro" id="IPR005467">
    <property type="entry name" value="His_kinase_dom"/>
</dbReference>
<evidence type="ECO:0000256" key="9">
    <source>
        <dbReference type="ARBA" id="ARBA00022741"/>
    </source>
</evidence>
<keyword evidence="13" id="KW-0902">Two-component regulatory system</keyword>
<evidence type="ECO:0000256" key="13">
    <source>
        <dbReference type="ARBA" id="ARBA00023012"/>
    </source>
</evidence>
<keyword evidence="10 25" id="KW-0418">Kinase</keyword>
<dbReference type="InterPro" id="IPR036890">
    <property type="entry name" value="HATPase_C_sf"/>
</dbReference>
<dbReference type="SUPFAM" id="SSF52172">
    <property type="entry name" value="CheY-like"/>
    <property type="match status" value="4"/>
</dbReference>
<dbReference type="InterPro" id="IPR036641">
    <property type="entry name" value="HPT_dom_sf"/>
</dbReference>
<evidence type="ECO:0000313" key="25">
    <source>
        <dbReference type="EMBL" id="CAA9307416.1"/>
    </source>
</evidence>
<dbReference type="SUPFAM" id="SSF55781">
    <property type="entry name" value="GAF domain-like"/>
    <property type="match status" value="1"/>
</dbReference>
<dbReference type="PANTHER" id="PTHR45339">
    <property type="entry name" value="HYBRID SIGNAL TRANSDUCTION HISTIDINE KINASE J"/>
    <property type="match status" value="1"/>
</dbReference>
<dbReference type="Gene3D" id="3.30.450.40">
    <property type="match status" value="1"/>
</dbReference>
<dbReference type="PANTHER" id="PTHR45339:SF1">
    <property type="entry name" value="HYBRID SIGNAL TRANSDUCTION HISTIDINE KINASE J"/>
    <property type="match status" value="1"/>
</dbReference>
<dbReference type="SMART" id="SM00387">
    <property type="entry name" value="HATPase_c"/>
    <property type="match status" value="1"/>
</dbReference>
<dbReference type="Gene3D" id="2.10.70.100">
    <property type="match status" value="1"/>
</dbReference>
<keyword evidence="6 19" id="KW-0597">Phosphoprotein</keyword>
<dbReference type="Gene3D" id="3.30.565.10">
    <property type="entry name" value="Histidine kinase-like ATPase, C-terminal domain"/>
    <property type="match status" value="1"/>
</dbReference>